<accession>A0ABW2YYK7</accession>
<organism evidence="2 3">
    <name type="scientific">Mucilaginibacter calamicampi</name>
    <dbReference type="NCBI Taxonomy" id="1302352"/>
    <lineage>
        <taxon>Bacteria</taxon>
        <taxon>Pseudomonadati</taxon>
        <taxon>Bacteroidota</taxon>
        <taxon>Sphingobacteriia</taxon>
        <taxon>Sphingobacteriales</taxon>
        <taxon>Sphingobacteriaceae</taxon>
        <taxon>Mucilaginibacter</taxon>
    </lineage>
</organism>
<protein>
    <recommendedName>
        <fullName evidence="4">MipA/OmpV family protein</fullName>
    </recommendedName>
</protein>
<reference evidence="3" key="1">
    <citation type="journal article" date="2019" name="Int. J. Syst. Evol. Microbiol.">
        <title>The Global Catalogue of Microorganisms (GCM) 10K type strain sequencing project: providing services to taxonomists for standard genome sequencing and annotation.</title>
        <authorList>
            <consortium name="The Broad Institute Genomics Platform"/>
            <consortium name="The Broad Institute Genome Sequencing Center for Infectious Disease"/>
            <person name="Wu L."/>
            <person name="Ma J."/>
        </authorList>
    </citation>
    <scope>NUCLEOTIDE SEQUENCE [LARGE SCALE GENOMIC DNA]</scope>
    <source>
        <strain evidence="3">CCUG 63418</strain>
    </source>
</reference>
<keyword evidence="1" id="KW-0732">Signal</keyword>
<comment type="caution">
    <text evidence="2">The sequence shown here is derived from an EMBL/GenBank/DDBJ whole genome shotgun (WGS) entry which is preliminary data.</text>
</comment>
<dbReference type="RefSeq" id="WP_377100188.1">
    <property type="nucleotide sequence ID" value="NZ_JBHTHU010000006.1"/>
</dbReference>
<dbReference type="EMBL" id="JBHTHU010000006">
    <property type="protein sequence ID" value="MFD0750700.1"/>
    <property type="molecule type" value="Genomic_DNA"/>
</dbReference>
<sequence>MKFLRILFFLVTVVTANSSAARLLLPKNRLTLYADTDTIVRKRSISVGFNFGSDAMFFGRTGPIRYPFYSADVIYNTKQGFFAYGSLLRLIGYRTSIDEIDVGGGYLYRPSKKFSGSVSYTRFIFNKEQRIIESATNNDINWKNAYNWGPFKSTVILDYLFGRSSDFFVTVSQSKYFEPDWRLFSNNDYLTFNPSISMILGTQNFVQTYSLDHQDRFVDASIVPKAYSPYQYNNGRFNALNYSFKIPVAYNRAHYTFEFAYKYSIPVNVEGTLRNRKESFYNLTFYYLFY</sequence>
<evidence type="ECO:0000313" key="3">
    <source>
        <dbReference type="Proteomes" id="UP001596958"/>
    </source>
</evidence>
<proteinExistence type="predicted"/>
<name>A0ABW2YYK7_9SPHI</name>
<evidence type="ECO:0000313" key="2">
    <source>
        <dbReference type="EMBL" id="MFD0750700.1"/>
    </source>
</evidence>
<dbReference type="Proteomes" id="UP001596958">
    <property type="component" value="Unassembled WGS sequence"/>
</dbReference>
<keyword evidence="3" id="KW-1185">Reference proteome</keyword>
<feature type="chain" id="PRO_5045889855" description="MipA/OmpV family protein" evidence="1">
    <location>
        <begin position="21"/>
        <end position="290"/>
    </location>
</feature>
<evidence type="ECO:0008006" key="4">
    <source>
        <dbReference type="Google" id="ProtNLM"/>
    </source>
</evidence>
<evidence type="ECO:0000256" key="1">
    <source>
        <dbReference type="SAM" id="SignalP"/>
    </source>
</evidence>
<gene>
    <name evidence="2" type="ORF">ACFQZS_11135</name>
</gene>
<feature type="signal peptide" evidence="1">
    <location>
        <begin position="1"/>
        <end position="20"/>
    </location>
</feature>